<dbReference type="AlphaFoldDB" id="A0A0V1IUG0"/>
<protein>
    <submittedName>
        <fullName evidence="1">Uncharacterized protein</fullName>
    </submittedName>
</protein>
<dbReference type="Proteomes" id="UP000054805">
    <property type="component" value="Unassembled WGS sequence"/>
</dbReference>
<dbReference type="EMBL" id="JYDS01000087">
    <property type="protein sequence ID" value="KRZ26311.1"/>
    <property type="molecule type" value="Genomic_DNA"/>
</dbReference>
<sequence>MKQNFVLAITTDIWRKAIFIDLRLYRKNQKLILDCTEKRSCKIAFKKYFTPFHILCGNIFCKAEYRRDMHNSLWGLFYFVQETLNASTDIFILDHLNSNGVAQRFRYP</sequence>
<gene>
    <name evidence="1" type="ORF">T4B_10873</name>
</gene>
<organism evidence="1 2">
    <name type="scientific">Trichinella pseudospiralis</name>
    <name type="common">Parasitic roundworm</name>
    <dbReference type="NCBI Taxonomy" id="6337"/>
    <lineage>
        <taxon>Eukaryota</taxon>
        <taxon>Metazoa</taxon>
        <taxon>Ecdysozoa</taxon>
        <taxon>Nematoda</taxon>
        <taxon>Enoplea</taxon>
        <taxon>Dorylaimia</taxon>
        <taxon>Trichinellida</taxon>
        <taxon>Trichinellidae</taxon>
        <taxon>Trichinella</taxon>
    </lineage>
</organism>
<comment type="caution">
    <text evidence="1">The sequence shown here is derived from an EMBL/GenBank/DDBJ whole genome shotgun (WGS) entry which is preliminary data.</text>
</comment>
<proteinExistence type="predicted"/>
<evidence type="ECO:0000313" key="1">
    <source>
        <dbReference type="EMBL" id="KRZ26311.1"/>
    </source>
</evidence>
<accession>A0A0V1IUG0</accession>
<keyword evidence="2" id="KW-1185">Reference proteome</keyword>
<reference evidence="1 2" key="1">
    <citation type="submission" date="2015-01" db="EMBL/GenBank/DDBJ databases">
        <title>Evolution of Trichinella species and genotypes.</title>
        <authorList>
            <person name="Korhonen P.K."/>
            <person name="Edoardo P."/>
            <person name="Giuseppe L.R."/>
            <person name="Gasser R.B."/>
        </authorList>
    </citation>
    <scope>NUCLEOTIDE SEQUENCE [LARGE SCALE GENOMIC DNA]</scope>
    <source>
        <strain evidence="1">ISS588</strain>
    </source>
</reference>
<evidence type="ECO:0000313" key="2">
    <source>
        <dbReference type="Proteomes" id="UP000054805"/>
    </source>
</evidence>
<name>A0A0V1IUG0_TRIPS</name>